<dbReference type="CDD" id="cd00088">
    <property type="entry name" value="HPT"/>
    <property type="match status" value="1"/>
</dbReference>
<keyword evidence="1" id="KW-0902">Two-component regulatory system</keyword>
<feature type="modified residue" description="Phosphohistidine" evidence="2">
    <location>
        <position position="95"/>
    </location>
</feature>
<reference evidence="5 6" key="1">
    <citation type="submission" date="2020-09" db="EMBL/GenBank/DDBJ databases">
        <title>Pseudoxanthomonas sp. CAU 1598 isolated from sand of Yaerae Beach.</title>
        <authorList>
            <person name="Kim W."/>
        </authorList>
    </citation>
    <scope>NUCLEOTIDE SEQUENCE [LARGE SCALE GENOMIC DNA]</scope>
    <source>
        <strain evidence="5 6">CAU 1598</strain>
    </source>
</reference>
<evidence type="ECO:0000256" key="2">
    <source>
        <dbReference type="PROSITE-ProRule" id="PRU00110"/>
    </source>
</evidence>
<dbReference type="Pfam" id="PF01627">
    <property type="entry name" value="Hpt"/>
    <property type="match status" value="1"/>
</dbReference>
<dbReference type="EMBL" id="JACYTR010000001">
    <property type="protein sequence ID" value="MBD8524285.1"/>
    <property type="molecule type" value="Genomic_DNA"/>
</dbReference>
<evidence type="ECO:0000313" key="6">
    <source>
        <dbReference type="Proteomes" id="UP000613768"/>
    </source>
</evidence>
<proteinExistence type="predicted"/>
<feature type="domain" description="HPt" evidence="4">
    <location>
        <begin position="56"/>
        <end position="149"/>
    </location>
</feature>
<organism evidence="5 6">
    <name type="scientific">Pseudomarimonas arenosa</name>
    <dbReference type="NCBI Taxonomy" id="2774145"/>
    <lineage>
        <taxon>Bacteria</taxon>
        <taxon>Pseudomonadati</taxon>
        <taxon>Pseudomonadota</taxon>
        <taxon>Gammaproteobacteria</taxon>
        <taxon>Lysobacterales</taxon>
        <taxon>Lysobacteraceae</taxon>
        <taxon>Pseudomarimonas</taxon>
    </lineage>
</organism>
<dbReference type="SUPFAM" id="SSF47226">
    <property type="entry name" value="Histidine-containing phosphotransfer domain, HPT domain"/>
    <property type="match status" value="1"/>
</dbReference>
<keyword evidence="6" id="KW-1185">Reference proteome</keyword>
<evidence type="ECO:0000313" key="5">
    <source>
        <dbReference type="EMBL" id="MBD8524285.1"/>
    </source>
</evidence>
<protein>
    <submittedName>
        <fullName evidence="5">Hpt domain-containing protein</fullName>
    </submittedName>
</protein>
<feature type="region of interest" description="Disordered" evidence="3">
    <location>
        <begin position="1"/>
        <end position="36"/>
    </location>
</feature>
<evidence type="ECO:0000256" key="1">
    <source>
        <dbReference type="ARBA" id="ARBA00023012"/>
    </source>
</evidence>
<dbReference type="AlphaFoldDB" id="A0AAW3ZFL9"/>
<dbReference type="Proteomes" id="UP000613768">
    <property type="component" value="Unassembled WGS sequence"/>
</dbReference>
<dbReference type="RefSeq" id="WP_192027627.1">
    <property type="nucleotide sequence ID" value="NZ_JACYTR010000001.1"/>
</dbReference>
<name>A0AAW3ZFL9_9GAMM</name>
<evidence type="ECO:0000259" key="4">
    <source>
        <dbReference type="PROSITE" id="PS50894"/>
    </source>
</evidence>
<evidence type="ECO:0000256" key="3">
    <source>
        <dbReference type="SAM" id="MobiDB-lite"/>
    </source>
</evidence>
<accession>A0AAW3ZFL9</accession>
<dbReference type="GO" id="GO:0000160">
    <property type="term" value="P:phosphorelay signal transduction system"/>
    <property type="evidence" value="ECO:0007669"/>
    <property type="project" value="UniProtKB-KW"/>
</dbReference>
<dbReference type="GO" id="GO:0004672">
    <property type="term" value="F:protein kinase activity"/>
    <property type="evidence" value="ECO:0007669"/>
    <property type="project" value="UniProtKB-ARBA"/>
</dbReference>
<keyword evidence="2" id="KW-0597">Phosphoprotein</keyword>
<dbReference type="PROSITE" id="PS50894">
    <property type="entry name" value="HPT"/>
    <property type="match status" value="1"/>
</dbReference>
<dbReference type="Gene3D" id="1.20.120.160">
    <property type="entry name" value="HPT domain"/>
    <property type="match status" value="1"/>
</dbReference>
<dbReference type="SMART" id="SM00073">
    <property type="entry name" value="HPT"/>
    <property type="match status" value="1"/>
</dbReference>
<sequence>MTNDVGADLKLNSPDMAPRAIENSRATSDWSSSGEDSTGFEFRFEFERTMAALGSDPQLARRLLLSFYSRHQQTPQQLRDALADGDLATARSLAHSLKGTAGTIGFRAISDAAKQLEGALQPWDIEASLQLLDALDSACATAFAELAAAAAETESASDSATRPVAKNRHELLHALTGVRELLQRFDPDAAEHFERLSTSLSGQGFTSEARQLLAELQGFDYVAAEHSLNQLQQKLEKPGA</sequence>
<gene>
    <name evidence="5" type="ORF">IFO71_00885</name>
</gene>
<dbReference type="InterPro" id="IPR036641">
    <property type="entry name" value="HPT_dom_sf"/>
</dbReference>
<dbReference type="InterPro" id="IPR008207">
    <property type="entry name" value="Sig_transdc_His_kin_Hpt_dom"/>
</dbReference>
<comment type="caution">
    <text evidence="5">The sequence shown here is derived from an EMBL/GenBank/DDBJ whole genome shotgun (WGS) entry which is preliminary data.</text>
</comment>
<feature type="compositionally biased region" description="Polar residues" evidence="3">
    <location>
        <begin position="24"/>
        <end position="36"/>
    </location>
</feature>